<accession>A0A6G1KE48</accession>
<sequence length="261" mass="28453">MQLVLHCPAPSHVDVLCSPAEDGRSNGRVKMVVLAGIQEVRGTRSVVPEEDSRATCRQDKVRILDHRLVAAPAKCNDLFEPRGGQRTRDESGMGNCSAGVACGDRAWSLQKPRRASDFSRCALSVARTAIAPCMVRVSPPKYVHNTYVHTCNTQYVRTLRSLSNMRPRCPGSRSGQARPNEAVVLHHQHRVKRGQGALQQRRDGGIDLDWRSANGTTRVTRVLGRHVGELAIEIPGWRRAVVGAGVCVGGGCWWVLVGAVG</sequence>
<evidence type="ECO:0000313" key="2">
    <source>
        <dbReference type="Proteomes" id="UP000799428"/>
    </source>
</evidence>
<protein>
    <submittedName>
        <fullName evidence="1">Uncharacterized protein</fullName>
    </submittedName>
</protein>
<gene>
    <name evidence="1" type="ORF">K504DRAFT_243467</name>
</gene>
<dbReference type="Proteomes" id="UP000799428">
    <property type="component" value="Unassembled WGS sequence"/>
</dbReference>
<dbReference type="AlphaFoldDB" id="A0A6G1KE48"/>
<organism evidence="1 2">
    <name type="scientific">Pleomassaria siparia CBS 279.74</name>
    <dbReference type="NCBI Taxonomy" id="1314801"/>
    <lineage>
        <taxon>Eukaryota</taxon>
        <taxon>Fungi</taxon>
        <taxon>Dikarya</taxon>
        <taxon>Ascomycota</taxon>
        <taxon>Pezizomycotina</taxon>
        <taxon>Dothideomycetes</taxon>
        <taxon>Pleosporomycetidae</taxon>
        <taxon>Pleosporales</taxon>
        <taxon>Pleomassariaceae</taxon>
        <taxon>Pleomassaria</taxon>
    </lineage>
</organism>
<reference evidence="1" key="1">
    <citation type="journal article" date="2020" name="Stud. Mycol.">
        <title>101 Dothideomycetes genomes: a test case for predicting lifestyles and emergence of pathogens.</title>
        <authorList>
            <person name="Haridas S."/>
            <person name="Albert R."/>
            <person name="Binder M."/>
            <person name="Bloem J."/>
            <person name="Labutti K."/>
            <person name="Salamov A."/>
            <person name="Andreopoulos B."/>
            <person name="Baker S."/>
            <person name="Barry K."/>
            <person name="Bills G."/>
            <person name="Bluhm B."/>
            <person name="Cannon C."/>
            <person name="Castanera R."/>
            <person name="Culley D."/>
            <person name="Daum C."/>
            <person name="Ezra D."/>
            <person name="Gonzalez J."/>
            <person name="Henrissat B."/>
            <person name="Kuo A."/>
            <person name="Liang C."/>
            <person name="Lipzen A."/>
            <person name="Lutzoni F."/>
            <person name="Magnuson J."/>
            <person name="Mondo S."/>
            <person name="Nolan M."/>
            <person name="Ohm R."/>
            <person name="Pangilinan J."/>
            <person name="Park H.-J."/>
            <person name="Ramirez L."/>
            <person name="Alfaro M."/>
            <person name="Sun H."/>
            <person name="Tritt A."/>
            <person name="Yoshinaga Y."/>
            <person name="Zwiers L.-H."/>
            <person name="Turgeon B."/>
            <person name="Goodwin S."/>
            <person name="Spatafora J."/>
            <person name="Crous P."/>
            <person name="Grigoriev I."/>
        </authorList>
    </citation>
    <scope>NUCLEOTIDE SEQUENCE</scope>
    <source>
        <strain evidence="1">CBS 279.74</strain>
    </source>
</reference>
<dbReference type="EMBL" id="MU005768">
    <property type="protein sequence ID" value="KAF2711166.1"/>
    <property type="molecule type" value="Genomic_DNA"/>
</dbReference>
<evidence type="ECO:0000313" key="1">
    <source>
        <dbReference type="EMBL" id="KAF2711166.1"/>
    </source>
</evidence>
<proteinExistence type="predicted"/>
<name>A0A6G1KE48_9PLEO</name>
<keyword evidence="2" id="KW-1185">Reference proteome</keyword>